<gene>
    <name evidence="4" type="ORF">DEA37_0001226</name>
</gene>
<keyword evidence="3" id="KW-1133">Transmembrane helix</keyword>
<feature type="compositionally biased region" description="Polar residues" evidence="2">
    <location>
        <begin position="520"/>
        <end position="553"/>
    </location>
</feature>
<feature type="region of interest" description="Disordered" evidence="2">
    <location>
        <begin position="355"/>
        <end position="442"/>
    </location>
</feature>
<proteinExistence type="predicted"/>
<name>A0A5J4NB24_9TREM</name>
<feature type="compositionally biased region" description="Low complexity" evidence="2">
    <location>
        <begin position="775"/>
        <end position="796"/>
    </location>
</feature>
<feature type="region of interest" description="Disordered" evidence="2">
    <location>
        <begin position="498"/>
        <end position="584"/>
    </location>
</feature>
<feature type="compositionally biased region" description="Basic and acidic residues" evidence="2">
    <location>
        <begin position="908"/>
        <end position="919"/>
    </location>
</feature>
<feature type="compositionally biased region" description="Polar residues" evidence="2">
    <location>
        <begin position="868"/>
        <end position="887"/>
    </location>
</feature>
<feature type="compositionally biased region" description="Polar residues" evidence="2">
    <location>
        <begin position="981"/>
        <end position="990"/>
    </location>
</feature>
<evidence type="ECO:0008006" key="6">
    <source>
        <dbReference type="Google" id="ProtNLM"/>
    </source>
</evidence>
<keyword evidence="5" id="KW-1185">Reference proteome</keyword>
<feature type="compositionally biased region" description="Polar residues" evidence="2">
    <location>
        <begin position="389"/>
        <end position="398"/>
    </location>
</feature>
<feature type="compositionally biased region" description="Polar residues" evidence="2">
    <location>
        <begin position="729"/>
        <end position="774"/>
    </location>
</feature>
<comment type="caution">
    <text evidence="4">The sequence shown here is derived from an EMBL/GenBank/DDBJ whole genome shotgun (WGS) entry which is preliminary data.</text>
</comment>
<evidence type="ECO:0000313" key="4">
    <source>
        <dbReference type="EMBL" id="KAA3672715.1"/>
    </source>
</evidence>
<feature type="region of interest" description="Disordered" evidence="2">
    <location>
        <begin position="714"/>
        <end position="990"/>
    </location>
</feature>
<feature type="coiled-coil region" evidence="1">
    <location>
        <begin position="1051"/>
        <end position="1085"/>
    </location>
</feature>
<evidence type="ECO:0000256" key="3">
    <source>
        <dbReference type="SAM" id="Phobius"/>
    </source>
</evidence>
<keyword evidence="1" id="KW-0175">Coiled coil</keyword>
<feature type="compositionally biased region" description="Basic and acidic residues" evidence="2">
    <location>
        <begin position="379"/>
        <end position="388"/>
    </location>
</feature>
<dbReference type="Proteomes" id="UP000324629">
    <property type="component" value="Unassembled WGS sequence"/>
</dbReference>
<feature type="compositionally biased region" description="Basic and acidic residues" evidence="2">
    <location>
        <begin position="852"/>
        <end position="867"/>
    </location>
</feature>
<evidence type="ECO:0000313" key="5">
    <source>
        <dbReference type="Proteomes" id="UP000324629"/>
    </source>
</evidence>
<reference evidence="4 5" key="1">
    <citation type="journal article" date="2019" name="Gigascience">
        <title>Whole-genome sequence of the oriental lung fluke Paragonimus westermani.</title>
        <authorList>
            <person name="Oey H."/>
            <person name="Zakrzewski M."/>
            <person name="Narain K."/>
            <person name="Devi K.R."/>
            <person name="Agatsuma T."/>
            <person name="Nawaratna S."/>
            <person name="Gobert G.N."/>
            <person name="Jones M.K."/>
            <person name="Ragan M.A."/>
            <person name="McManus D.P."/>
            <person name="Krause L."/>
        </authorList>
    </citation>
    <scope>NUCLEOTIDE SEQUENCE [LARGE SCALE GENOMIC DNA]</scope>
    <source>
        <strain evidence="4 5">IND2009</strain>
    </source>
</reference>
<protein>
    <recommendedName>
        <fullName evidence="6">IPT/TIG domain-containing protein</fullName>
    </recommendedName>
</protein>
<evidence type="ECO:0000256" key="1">
    <source>
        <dbReference type="SAM" id="Coils"/>
    </source>
</evidence>
<keyword evidence="3" id="KW-0812">Transmembrane</keyword>
<organism evidence="4 5">
    <name type="scientific">Paragonimus westermani</name>
    <dbReference type="NCBI Taxonomy" id="34504"/>
    <lineage>
        <taxon>Eukaryota</taxon>
        <taxon>Metazoa</taxon>
        <taxon>Spiralia</taxon>
        <taxon>Lophotrochozoa</taxon>
        <taxon>Platyhelminthes</taxon>
        <taxon>Trematoda</taxon>
        <taxon>Digenea</taxon>
        <taxon>Plagiorchiida</taxon>
        <taxon>Troglotremata</taxon>
        <taxon>Troglotrematidae</taxon>
        <taxon>Paragonimus</taxon>
    </lineage>
</organism>
<feature type="compositionally biased region" description="Polar residues" evidence="2">
    <location>
        <begin position="359"/>
        <end position="369"/>
    </location>
</feature>
<dbReference type="EMBL" id="QNGE01004615">
    <property type="protein sequence ID" value="KAA3672715.1"/>
    <property type="molecule type" value="Genomic_DNA"/>
</dbReference>
<feature type="transmembrane region" description="Helical" evidence="3">
    <location>
        <begin position="12"/>
        <end position="33"/>
    </location>
</feature>
<sequence length="1111" mass="120137">MHRFIYFKPLFVYRIVSVDCGVYGVFGLAGHALPGIPISFTSILVPQKFCHRIRCFLALPHAECSLKRSKKPGSVANALNYSGSVLSLSSSQSELKGEKKKHHLFKKKHGKDSLKAAAILSQSPTLGLKPAIDSQQFLQASNSVFDPTGRASQQYGYDPNHDDHDGSVLGAYSDLNGSELYAMGGTNRPSSSGLETVGTLSHTPGISVPNPNSPPQILSPLTPKRNSTMGGENLQADAVSGPTEDVTTRDSDVLKPALLRIEPTSCSTEGGVEVVVHGVGLTEEVMRYASVLVDGITVQRHDWFIEESPSGQPGHYELRIQMPERPTGRCYIELETMSHGRLRCPQEFVYVQAAAAPSSGVSKTGSSTDIRSKVSPKPENPKTSEMNRPDSLSRTGSQRSSLSVVDRRSTRRDRRVLGAPSNEELGENTSELRETNNGSRSKAELHRVDLVDHGASSVNPINITSALDRRESVTSGLVHRGLQRGSLVMVDRRSTRRRKLDPLTETESEIPLVGKEHNGTPDSLHTASNSEGSESTRNSTVSPQTSFRRTGSQRAPIVMLDRRSTRRGRTQLNDGANCNAKEGIDEGPEKDKIVPNEFQPAQPHQSSMPVCGVSEKSNVKPLIGASPIISISDACNPSEPPKFADGAECEVVQEHSTRPSLQDCTVDDINRIVPPSELSDVAPSWKANKSIPIDPTPKLSTVDIEPLQSKLMPAESSFGPVGIPKVNASMPSSEMNATSKVTSEPESSTDLPVRTSQPSLSSVNYPTVQPKLSNSPMVVRSSSTKSSSHVSSNSVSDTDALHASVNERSDLSSSFNDEVSTEDGIEEILKSANYGGPGELVPESSDVQKQCLRPDYDSYGKEQRSPTEKSGLSQRLSNVDSGLSSIPESIDPFTRVSPQPPGANMLDPRTDWLSEHPPEDISSTAALAGKPHHSGDQPRAASRSIDPGKKPEVTDSSETSEPDEPLKSSGSVLRDSRRSDASGQSTNGFNDSLKLENEGFLASGIIDLGIGDWTVAISTNVVLIRWVVSSVITCTRLIEAVVPTHGLRTMVKESNVVIDSLKKHIIELEQQLSFQSAEVQRVSNDLCTLRNRLLRDGATKYLEKKTSRSVM</sequence>
<evidence type="ECO:0000256" key="2">
    <source>
        <dbReference type="SAM" id="MobiDB-lite"/>
    </source>
</evidence>
<keyword evidence="3" id="KW-0472">Membrane</keyword>
<dbReference type="AlphaFoldDB" id="A0A5J4NB24"/>
<accession>A0A5J4NB24</accession>